<evidence type="ECO:0000313" key="7">
    <source>
        <dbReference type="EMBL" id="MCM0620712.1"/>
    </source>
</evidence>
<dbReference type="InterPro" id="IPR002758">
    <property type="entry name" value="Cation_antiport_E"/>
</dbReference>
<dbReference type="RefSeq" id="WP_250827269.1">
    <property type="nucleotide sequence ID" value="NZ_JAMOIL010000011.1"/>
</dbReference>
<dbReference type="PANTHER" id="PTHR34584">
    <property type="entry name" value="NA(+)/H(+) ANTIPORTER SUBUNIT E1"/>
    <property type="match status" value="1"/>
</dbReference>
<organism evidence="7 8">
    <name type="scientific">Nocardioides bruguierae</name>
    <dbReference type="NCBI Taxonomy" id="2945102"/>
    <lineage>
        <taxon>Bacteria</taxon>
        <taxon>Bacillati</taxon>
        <taxon>Actinomycetota</taxon>
        <taxon>Actinomycetes</taxon>
        <taxon>Propionibacteriales</taxon>
        <taxon>Nocardioidaceae</taxon>
        <taxon>Nocardioides</taxon>
    </lineage>
</organism>
<keyword evidence="5" id="KW-1133">Transmembrane helix</keyword>
<keyword evidence="4" id="KW-0812">Transmembrane</keyword>
<dbReference type="GO" id="GO:0005886">
    <property type="term" value="C:plasma membrane"/>
    <property type="evidence" value="ECO:0007669"/>
    <property type="project" value="UniProtKB-SubCell"/>
</dbReference>
<evidence type="ECO:0000256" key="5">
    <source>
        <dbReference type="ARBA" id="ARBA00022989"/>
    </source>
</evidence>
<evidence type="ECO:0000256" key="1">
    <source>
        <dbReference type="ARBA" id="ARBA00004651"/>
    </source>
</evidence>
<name>A0A9X2D7L3_9ACTN</name>
<comment type="subcellular location">
    <subcellularLocation>
        <location evidence="1">Cell membrane</location>
        <topology evidence="1">Multi-pass membrane protein</topology>
    </subcellularLocation>
</comment>
<dbReference type="EMBL" id="JAMOIL010000011">
    <property type="protein sequence ID" value="MCM0620712.1"/>
    <property type="molecule type" value="Genomic_DNA"/>
</dbReference>
<accession>A0A9X2D7L3</accession>
<dbReference type="Proteomes" id="UP001139485">
    <property type="component" value="Unassembled WGS sequence"/>
</dbReference>
<keyword evidence="6" id="KW-0472">Membrane</keyword>
<dbReference type="AlphaFoldDB" id="A0A9X2D7L3"/>
<sequence length="126" mass="13647">MTALTLLRLLVVYTPWLIWQLLVSSVVLARDVMTPRSTQQPRIVRLDMAGLTDVEVALLTSSITITPGTLVLGIAPETEQGPRAAFVHGLFGEDEEALVRDLETMRDHVLAATRGRAAVTGRGAEA</sequence>
<reference evidence="7" key="1">
    <citation type="submission" date="2022-05" db="EMBL/GenBank/DDBJ databases">
        <authorList>
            <person name="Tuo L."/>
        </authorList>
    </citation>
    <scope>NUCLEOTIDE SEQUENCE</scope>
    <source>
        <strain evidence="7">BSK12Z-4</strain>
    </source>
</reference>
<keyword evidence="8" id="KW-1185">Reference proteome</keyword>
<evidence type="ECO:0000256" key="2">
    <source>
        <dbReference type="ARBA" id="ARBA00006228"/>
    </source>
</evidence>
<dbReference type="PANTHER" id="PTHR34584:SF1">
    <property type="entry name" value="NA(+)_H(+) ANTIPORTER SUBUNIT E1"/>
    <property type="match status" value="1"/>
</dbReference>
<dbReference type="GO" id="GO:0008324">
    <property type="term" value="F:monoatomic cation transmembrane transporter activity"/>
    <property type="evidence" value="ECO:0007669"/>
    <property type="project" value="InterPro"/>
</dbReference>
<gene>
    <name evidence="7" type="ORF">M8330_10460</name>
</gene>
<evidence type="ECO:0000256" key="6">
    <source>
        <dbReference type="ARBA" id="ARBA00023136"/>
    </source>
</evidence>
<proteinExistence type="inferred from homology"/>
<protein>
    <submittedName>
        <fullName evidence="7">Na+/H+ antiporter subunit E</fullName>
    </submittedName>
</protein>
<comment type="similarity">
    <text evidence="2">Belongs to the CPA3 antiporters (TC 2.A.63) subunit E family.</text>
</comment>
<evidence type="ECO:0000256" key="3">
    <source>
        <dbReference type="ARBA" id="ARBA00022475"/>
    </source>
</evidence>
<evidence type="ECO:0000256" key="4">
    <source>
        <dbReference type="ARBA" id="ARBA00022692"/>
    </source>
</evidence>
<keyword evidence="3" id="KW-1003">Cell membrane</keyword>
<dbReference type="Pfam" id="PF01899">
    <property type="entry name" value="MNHE"/>
    <property type="match status" value="1"/>
</dbReference>
<evidence type="ECO:0000313" key="8">
    <source>
        <dbReference type="Proteomes" id="UP001139485"/>
    </source>
</evidence>
<comment type="caution">
    <text evidence="7">The sequence shown here is derived from an EMBL/GenBank/DDBJ whole genome shotgun (WGS) entry which is preliminary data.</text>
</comment>